<gene>
    <name evidence="11" type="ORF">DD237_004652</name>
    <name evidence="10" type="ORF">DD238_003492</name>
</gene>
<evidence type="ECO:0000256" key="1">
    <source>
        <dbReference type="ARBA" id="ARBA00004308"/>
    </source>
</evidence>
<accession>A0A3M6VMI5</accession>
<dbReference type="GO" id="GO:0030117">
    <property type="term" value="C:membrane coat"/>
    <property type="evidence" value="ECO:0007669"/>
    <property type="project" value="InterPro"/>
</dbReference>
<dbReference type="InterPro" id="IPR016024">
    <property type="entry name" value="ARM-type_fold"/>
</dbReference>
<feature type="transmembrane region" description="Helical" evidence="8">
    <location>
        <begin position="1208"/>
        <end position="1228"/>
    </location>
</feature>
<sequence>MAMTMGIKSMTGDAHFFDETLSGDRIRKLLDNKLGVAGHGEKLEAMKALLASISKGEDVSMFFADVVKNVIVASVEVKKLVYMYLVHYADANAQCRELALLSINSFQKDLADPNQLIRALALRVMTNIRVCDILQLQILAIRKCAADESAYVRKCATNAISKVFGLDPDQKHVLADIIGTLLNDSSTMVLGSAVQALSEVCPDRLDLLHGPFRKLCHLLADIDEWGQTVTLNVLIRYCREQFQMVERATNEMDEGWKKKRTKRDFYSDEDEEQDDDRKHEVDGINKSTNKNHGHSSMKQSPFLLGGKSVRGETLSSIGSVFRGDVLASGIEGGDELDEDHRLLLRSSIPLLKSRNSAVVLAVATLHYYCGTHSMATSTLIGKSLVRIMRNQREIQYVVLSVISSMATSRPDMFRPFLQEFFVRATDPAYARKLKLEILTSLVTDDNVSIILREFQAYVRHVDKSFVTMTVRALGRVADAMAVVAERCLNGLMRLVRSSNEQVVAESVVVIRQLLQQQAIKKDRLLVVRSLAAMMVSGRVTSPLARASIVWMLGEFNDDENGTTCAAESLRLLVKDFSDESTEVRLQLLNLAVKLGLREPHKRTIQLLLQYVIELCKFDMDYDVRDRARLIRAALSGDASIVNPHKLFASKKPAPLIGYDDEAKTRFTLGSLSNVVRHSVPGYLSLPKWRSTRPDRSLRDESSIVDTNRGDLSRPSVKATKKKESKGDAKAFYSDDNSSDDSGSESEPASGSGSDSYSGSGSDNDSESSSSEGSRSRSESASSSSGSESEASSEENDADESSEEEDRTRRQQKGGKVKSPQKRSQAKKSKPAKAFDSVDFLGSPSGITPTSQAFAPMTSSTGLHSNLLGDLMSLSVSSSTSPPPRHELLSSLAGNGLDVHYAFLRQPSTHSPGMNVIQLWLANNSSEPISCVQVVGKNPQQVVPFPALPVLFPGGSTSMVQLHVDFTGRLDNVPLEIVTSANKYDVDLSPVVGELFVPQQMSLDDFERRISMTDSTSLHTSELTVPTPVTLNTVVQAVLTDCNVAQLYEIDNMDGVTGKCKFAGRFRSGVASAENVLIGLEIQLQSGKGQVLVVMRDSVLSQRLISSIKRALSLQMLLNQFMFWMMVTEALICLILSLPFGQRLSYAVISFLMRYFGKDSPANTVATIILALVSILFISDVTTLYKHHSSEEVLGDGMRIRLLTAQRDMYITGFCLFLFLLLRLVYITLATNIHLEKSLEAMTKQAEGAAAGYKVLLAENASLKKQTEKFHELLDGEEGDEKKEKIDALARLVQENAELEEEVKNLAEKLKKAHEQVGVVTKQAEGQSSAFMKLMDEKNEVDKQLETTKSQEEKLKRQHEEITKLTEERDSLKAQIQDYDFMFAEAKKKAE</sequence>
<evidence type="ECO:0000256" key="6">
    <source>
        <dbReference type="SAM" id="Coils"/>
    </source>
</evidence>
<comment type="subcellular location">
    <subcellularLocation>
        <location evidence="1">Endomembrane system</location>
    </subcellularLocation>
</comment>
<dbReference type="InterPro" id="IPR040463">
    <property type="entry name" value="BAP29/BAP31_N"/>
</dbReference>
<feature type="region of interest" description="Disordered" evidence="7">
    <location>
        <begin position="261"/>
        <end position="304"/>
    </location>
</feature>
<dbReference type="Pfam" id="PF14796">
    <property type="entry name" value="AP3B1_C"/>
    <property type="match status" value="1"/>
</dbReference>
<evidence type="ECO:0000313" key="12">
    <source>
        <dbReference type="Proteomes" id="UP000282087"/>
    </source>
</evidence>
<evidence type="ECO:0000313" key="11">
    <source>
        <dbReference type="EMBL" id="RQM10852.1"/>
    </source>
</evidence>
<dbReference type="Pfam" id="PF01602">
    <property type="entry name" value="Adaptin_N"/>
    <property type="match status" value="1"/>
</dbReference>
<dbReference type="Pfam" id="PF05529">
    <property type="entry name" value="Bap31"/>
    <property type="match status" value="1"/>
</dbReference>
<evidence type="ECO:0000256" key="8">
    <source>
        <dbReference type="SAM" id="Phobius"/>
    </source>
</evidence>
<comment type="similarity">
    <text evidence="2">Belongs to the adaptor complexes large subunit family.</text>
</comment>
<dbReference type="Proteomes" id="UP000282087">
    <property type="component" value="Unassembled WGS sequence"/>
</dbReference>
<evidence type="ECO:0000259" key="9">
    <source>
        <dbReference type="SMART" id="SM01355"/>
    </source>
</evidence>
<dbReference type="VEuPathDB" id="FungiDB:DD237_004652"/>
<feature type="compositionally biased region" description="Low complexity" evidence="7">
    <location>
        <begin position="744"/>
        <end position="789"/>
    </location>
</feature>
<keyword evidence="4" id="KW-0653">Protein transport</keyword>
<keyword evidence="12" id="KW-1185">Reference proteome</keyword>
<dbReference type="GO" id="GO:0006886">
    <property type="term" value="P:intracellular protein transport"/>
    <property type="evidence" value="ECO:0007669"/>
    <property type="project" value="InterPro"/>
</dbReference>
<protein>
    <recommendedName>
        <fullName evidence="9">AP-3 complex subunit beta C-terminal domain-containing protein</fullName>
    </recommendedName>
</protein>
<dbReference type="Gene3D" id="1.25.10.10">
    <property type="entry name" value="Leucine-rich Repeat Variant"/>
    <property type="match status" value="1"/>
</dbReference>
<dbReference type="PANTHER" id="PTHR11134">
    <property type="entry name" value="ADAPTOR COMPLEX SUBUNIT BETA FAMILY MEMBER"/>
    <property type="match status" value="1"/>
</dbReference>
<dbReference type="EMBL" id="QKXF01000520">
    <property type="protein sequence ID" value="RQM10852.1"/>
    <property type="molecule type" value="Genomic_DNA"/>
</dbReference>
<comment type="caution">
    <text evidence="10">The sequence shown here is derived from an EMBL/GenBank/DDBJ whole genome shotgun (WGS) entry which is preliminary data.</text>
</comment>
<evidence type="ECO:0000256" key="3">
    <source>
        <dbReference type="ARBA" id="ARBA00022448"/>
    </source>
</evidence>
<dbReference type="SMART" id="SM01355">
    <property type="entry name" value="AP3B1_C"/>
    <property type="match status" value="1"/>
</dbReference>
<dbReference type="InterPro" id="IPR002553">
    <property type="entry name" value="Clathrin/coatomer_adapt-like_N"/>
</dbReference>
<proteinExistence type="inferred from homology"/>
<dbReference type="SUPFAM" id="SSF49348">
    <property type="entry name" value="Clathrin adaptor appendage domain"/>
    <property type="match status" value="1"/>
</dbReference>
<feature type="compositionally biased region" description="Basic residues" evidence="7">
    <location>
        <begin position="809"/>
        <end position="830"/>
    </location>
</feature>
<organism evidence="10 12">
    <name type="scientific">Peronospora effusa</name>
    <dbReference type="NCBI Taxonomy" id="542832"/>
    <lineage>
        <taxon>Eukaryota</taxon>
        <taxon>Sar</taxon>
        <taxon>Stramenopiles</taxon>
        <taxon>Oomycota</taxon>
        <taxon>Peronosporomycetes</taxon>
        <taxon>Peronosporales</taxon>
        <taxon>Peronosporaceae</taxon>
        <taxon>Peronospora</taxon>
    </lineage>
</organism>
<dbReference type="InterPro" id="IPR013041">
    <property type="entry name" value="Clathrin_app_Ig-like_sf"/>
</dbReference>
<feature type="compositionally biased region" description="Basic and acidic residues" evidence="7">
    <location>
        <begin position="691"/>
        <end position="711"/>
    </location>
</feature>
<feature type="region of interest" description="Disordered" evidence="7">
    <location>
        <begin position="688"/>
        <end position="842"/>
    </location>
</feature>
<dbReference type="GO" id="GO:0016192">
    <property type="term" value="P:vesicle-mediated transport"/>
    <property type="evidence" value="ECO:0007669"/>
    <property type="project" value="InterPro"/>
</dbReference>
<evidence type="ECO:0000256" key="4">
    <source>
        <dbReference type="ARBA" id="ARBA00022927"/>
    </source>
</evidence>
<keyword evidence="5 8" id="KW-0472">Membrane</keyword>
<name>A0A3M6VMI5_9STRA</name>
<keyword evidence="3" id="KW-0813">Transport</keyword>
<dbReference type="InterPro" id="IPR026739">
    <property type="entry name" value="AP_beta"/>
</dbReference>
<feature type="compositionally biased region" description="Acidic residues" evidence="7">
    <location>
        <begin position="790"/>
        <end position="804"/>
    </location>
</feature>
<evidence type="ECO:0000256" key="2">
    <source>
        <dbReference type="ARBA" id="ARBA00006613"/>
    </source>
</evidence>
<feature type="transmembrane region" description="Helical" evidence="8">
    <location>
        <begin position="1161"/>
        <end position="1178"/>
    </location>
</feature>
<evidence type="ECO:0000256" key="5">
    <source>
        <dbReference type="ARBA" id="ARBA00023136"/>
    </source>
</evidence>
<feature type="transmembrane region" description="Helical" evidence="8">
    <location>
        <begin position="1120"/>
        <end position="1140"/>
    </location>
</feature>
<keyword evidence="6" id="KW-0175">Coiled coil</keyword>
<reference evidence="12 13" key="1">
    <citation type="submission" date="2018-06" db="EMBL/GenBank/DDBJ databases">
        <title>Comparative genomics of downy mildews reveals potential adaptations to biotrophy.</title>
        <authorList>
            <person name="Fletcher K."/>
            <person name="Klosterman S.J."/>
            <person name="Derevnina L."/>
            <person name="Martin F."/>
            <person name="Koike S."/>
            <person name="Reyes Chin-Wo S."/>
            <person name="Mou B."/>
            <person name="Michelmore R."/>
        </authorList>
    </citation>
    <scope>NUCLEOTIDE SEQUENCE [LARGE SCALE GENOMIC DNA]</scope>
    <source>
        <strain evidence="11 13">R13</strain>
        <strain evidence="10 12">R14</strain>
    </source>
</reference>
<feature type="domain" description="AP-3 complex subunit beta C-terminal" evidence="9">
    <location>
        <begin position="829"/>
        <end position="970"/>
    </location>
</feature>
<evidence type="ECO:0000313" key="13">
    <source>
        <dbReference type="Proteomes" id="UP000286097"/>
    </source>
</evidence>
<feature type="coiled-coil region" evidence="6">
    <location>
        <begin position="1281"/>
        <end position="1374"/>
    </location>
</feature>
<dbReference type="Proteomes" id="UP000286097">
    <property type="component" value="Unassembled WGS sequence"/>
</dbReference>
<dbReference type="SUPFAM" id="SSF48371">
    <property type="entry name" value="ARM repeat"/>
    <property type="match status" value="1"/>
</dbReference>
<evidence type="ECO:0000313" key="10">
    <source>
        <dbReference type="EMBL" id="RMX67353.1"/>
    </source>
</evidence>
<dbReference type="InterPro" id="IPR011989">
    <property type="entry name" value="ARM-like"/>
</dbReference>
<keyword evidence="8" id="KW-1133">Transmembrane helix</keyword>
<evidence type="ECO:0000256" key="7">
    <source>
        <dbReference type="SAM" id="MobiDB-lite"/>
    </source>
</evidence>
<keyword evidence="8" id="KW-0812">Transmembrane</keyword>
<dbReference type="GO" id="GO:0012505">
    <property type="term" value="C:endomembrane system"/>
    <property type="evidence" value="ECO:0007669"/>
    <property type="project" value="UniProtKB-SubCell"/>
</dbReference>
<dbReference type="EMBL" id="QLLG01000169">
    <property type="protein sequence ID" value="RMX67353.1"/>
    <property type="molecule type" value="Genomic_DNA"/>
</dbReference>
<dbReference type="InterPro" id="IPR029390">
    <property type="entry name" value="AP3B_C"/>
</dbReference>
<dbReference type="STRING" id="542832.A0A3M6VMI5"/>